<feature type="site" description="Contributes to redox potential value" evidence="7">
    <location>
        <position position="35"/>
    </location>
</feature>
<evidence type="ECO:0000256" key="5">
    <source>
        <dbReference type="ARBA" id="ARBA00023284"/>
    </source>
</evidence>
<keyword evidence="4 8" id="KW-1015">Disulfide bond</keyword>
<proteinExistence type="inferred from homology"/>
<evidence type="ECO:0000259" key="9">
    <source>
        <dbReference type="PROSITE" id="PS51352"/>
    </source>
</evidence>
<dbReference type="OrthoDB" id="19690at2759"/>
<feature type="site" description="Contributes to redox potential value" evidence="7">
    <location>
        <position position="42"/>
    </location>
</feature>
<keyword evidence="5 8" id="KW-0676">Redox-active center</keyword>
<feature type="active site" description="Nucleophile" evidence="7">
    <location>
        <position position="41"/>
    </location>
</feature>
<keyword evidence="3" id="KW-0249">Electron transport</keyword>
<dbReference type="Gene3D" id="3.40.30.10">
    <property type="entry name" value="Glutaredoxin"/>
    <property type="match status" value="1"/>
</dbReference>
<evidence type="ECO:0000313" key="11">
    <source>
        <dbReference type="Proteomes" id="UP001151287"/>
    </source>
</evidence>
<evidence type="ECO:0000256" key="7">
    <source>
        <dbReference type="PIRSR" id="PIRSR000077-1"/>
    </source>
</evidence>
<comment type="similarity">
    <text evidence="6">Belongs to the thioredoxin family.</text>
</comment>
<dbReference type="FunFam" id="3.40.30.10:FF:000001">
    <property type="entry name" value="Thioredoxin"/>
    <property type="match status" value="1"/>
</dbReference>
<dbReference type="InterPro" id="IPR013766">
    <property type="entry name" value="Thioredoxin_domain"/>
</dbReference>
<sequence>MDDNPRSIETMATKQITDASFEADVLNSDKPVLVDFWAEWCGPCKMIGPSLEELSEELGEQVTIAKLNIDDNPDAPGRYGVRGIPTMILFKGGAAAATKVGAEPKGRIKAWLEGAL</sequence>
<dbReference type="Proteomes" id="UP001151287">
    <property type="component" value="Unassembled WGS sequence"/>
</dbReference>
<feature type="active site" description="Nucleophile" evidence="7">
    <location>
        <position position="44"/>
    </location>
</feature>
<accession>A0A9P9Z5K8</accession>
<evidence type="ECO:0000313" key="10">
    <source>
        <dbReference type="EMBL" id="KAJ1682771.1"/>
    </source>
</evidence>
<keyword evidence="1" id="KW-0813">Transport</keyword>
<evidence type="ECO:0000256" key="4">
    <source>
        <dbReference type="ARBA" id="ARBA00023157"/>
    </source>
</evidence>
<evidence type="ECO:0000256" key="3">
    <source>
        <dbReference type="ARBA" id="ARBA00022982"/>
    </source>
</evidence>
<dbReference type="PANTHER" id="PTHR45663:SF11">
    <property type="entry name" value="GEO12009P1"/>
    <property type="match status" value="1"/>
</dbReference>
<evidence type="ECO:0000256" key="8">
    <source>
        <dbReference type="PIRSR" id="PIRSR000077-4"/>
    </source>
</evidence>
<organism evidence="10 11">
    <name type="scientific">Rhynchospora breviuscula</name>
    <dbReference type="NCBI Taxonomy" id="2022672"/>
    <lineage>
        <taxon>Eukaryota</taxon>
        <taxon>Viridiplantae</taxon>
        <taxon>Streptophyta</taxon>
        <taxon>Embryophyta</taxon>
        <taxon>Tracheophyta</taxon>
        <taxon>Spermatophyta</taxon>
        <taxon>Magnoliopsida</taxon>
        <taxon>Liliopsida</taxon>
        <taxon>Poales</taxon>
        <taxon>Cyperaceae</taxon>
        <taxon>Cyperoideae</taxon>
        <taxon>Rhynchosporeae</taxon>
        <taxon>Rhynchospora</taxon>
    </lineage>
</organism>
<evidence type="ECO:0000256" key="2">
    <source>
        <dbReference type="ARBA" id="ARBA00022946"/>
    </source>
</evidence>
<dbReference type="PRINTS" id="PR00421">
    <property type="entry name" value="THIOREDOXIN"/>
</dbReference>
<evidence type="ECO:0000256" key="6">
    <source>
        <dbReference type="PIRNR" id="PIRNR000077"/>
    </source>
</evidence>
<protein>
    <recommendedName>
        <fullName evidence="6">Thioredoxin</fullName>
    </recommendedName>
</protein>
<reference evidence="10" key="1">
    <citation type="journal article" date="2022" name="Cell">
        <title>Repeat-based holocentromeres influence genome architecture and karyotype evolution.</title>
        <authorList>
            <person name="Hofstatter P.G."/>
            <person name="Thangavel G."/>
            <person name="Lux T."/>
            <person name="Neumann P."/>
            <person name="Vondrak T."/>
            <person name="Novak P."/>
            <person name="Zhang M."/>
            <person name="Costa L."/>
            <person name="Castellani M."/>
            <person name="Scott A."/>
            <person name="Toegelov H."/>
            <person name="Fuchs J."/>
            <person name="Mata-Sucre Y."/>
            <person name="Dias Y."/>
            <person name="Vanzela A.L.L."/>
            <person name="Huettel B."/>
            <person name="Almeida C.C.S."/>
            <person name="Simkova H."/>
            <person name="Souza G."/>
            <person name="Pedrosa-Harand A."/>
            <person name="Macas J."/>
            <person name="Mayer K.F.X."/>
            <person name="Houben A."/>
            <person name="Marques A."/>
        </authorList>
    </citation>
    <scope>NUCLEOTIDE SEQUENCE</scope>
    <source>
        <strain evidence="10">RhyBre1mFocal</strain>
    </source>
</reference>
<dbReference type="PROSITE" id="PS00194">
    <property type="entry name" value="THIOREDOXIN_1"/>
    <property type="match status" value="1"/>
</dbReference>
<dbReference type="GO" id="GO:0015035">
    <property type="term" value="F:protein-disulfide reductase activity"/>
    <property type="evidence" value="ECO:0007669"/>
    <property type="project" value="InterPro"/>
</dbReference>
<dbReference type="AlphaFoldDB" id="A0A9P9Z5K8"/>
<dbReference type="NCBIfam" id="TIGR01068">
    <property type="entry name" value="thioredoxin"/>
    <property type="match status" value="1"/>
</dbReference>
<dbReference type="EMBL" id="JAMQYH010000491">
    <property type="protein sequence ID" value="KAJ1682771.1"/>
    <property type="molecule type" value="Genomic_DNA"/>
</dbReference>
<dbReference type="InterPro" id="IPR017937">
    <property type="entry name" value="Thioredoxin_CS"/>
</dbReference>
<gene>
    <name evidence="10" type="ORF">LUZ63_022003</name>
</gene>
<dbReference type="GO" id="GO:0045454">
    <property type="term" value="P:cell redox homeostasis"/>
    <property type="evidence" value="ECO:0007669"/>
    <property type="project" value="TreeGrafter"/>
</dbReference>
<feature type="disulfide bond" description="Redox-active" evidence="8">
    <location>
        <begin position="41"/>
        <end position="44"/>
    </location>
</feature>
<dbReference type="PANTHER" id="PTHR45663">
    <property type="entry name" value="GEO12009P1"/>
    <property type="match status" value="1"/>
</dbReference>
<comment type="caution">
    <text evidence="10">The sequence shown here is derived from an EMBL/GenBank/DDBJ whole genome shotgun (WGS) entry which is preliminary data.</text>
</comment>
<dbReference type="GO" id="GO:0005829">
    <property type="term" value="C:cytosol"/>
    <property type="evidence" value="ECO:0007669"/>
    <property type="project" value="TreeGrafter"/>
</dbReference>
<dbReference type="PROSITE" id="PS51352">
    <property type="entry name" value="THIOREDOXIN_2"/>
    <property type="match status" value="1"/>
</dbReference>
<evidence type="ECO:0000256" key="1">
    <source>
        <dbReference type="ARBA" id="ARBA00022448"/>
    </source>
</evidence>
<dbReference type="CDD" id="cd02947">
    <property type="entry name" value="TRX_family"/>
    <property type="match status" value="1"/>
</dbReference>
<feature type="domain" description="Thioredoxin" evidence="9">
    <location>
        <begin position="5"/>
        <end position="116"/>
    </location>
</feature>
<dbReference type="InterPro" id="IPR036249">
    <property type="entry name" value="Thioredoxin-like_sf"/>
</dbReference>
<feature type="site" description="Contributes to redox potential value" evidence="7">
    <location>
        <position position="43"/>
    </location>
</feature>
<keyword evidence="11" id="KW-1185">Reference proteome</keyword>
<dbReference type="Pfam" id="PF00085">
    <property type="entry name" value="Thioredoxin"/>
    <property type="match status" value="1"/>
</dbReference>
<keyword evidence="2" id="KW-0809">Transit peptide</keyword>
<dbReference type="InterPro" id="IPR005746">
    <property type="entry name" value="Thioredoxin"/>
</dbReference>
<dbReference type="PIRSF" id="PIRSF000077">
    <property type="entry name" value="Thioredoxin"/>
    <property type="match status" value="1"/>
</dbReference>
<name>A0A9P9Z5K8_9POAL</name>
<dbReference type="SUPFAM" id="SSF52833">
    <property type="entry name" value="Thioredoxin-like"/>
    <property type="match status" value="1"/>
</dbReference>